<evidence type="ECO:0000256" key="1">
    <source>
        <dbReference type="SAM" id="MobiDB-lite"/>
    </source>
</evidence>
<feature type="compositionally biased region" description="Basic and acidic residues" evidence="1">
    <location>
        <begin position="232"/>
        <end position="241"/>
    </location>
</feature>
<gene>
    <name evidence="2" type="ordered locus">AS9A_P20115</name>
</gene>
<organism evidence="2 3">
    <name type="scientific">Hoyosella subflava (strain DSM 45089 / JCM 17490 / NBRC 109087 / DQS3-9A1)</name>
    <name type="common">Amycolicicoccus subflavus</name>
    <dbReference type="NCBI Taxonomy" id="443218"/>
    <lineage>
        <taxon>Bacteria</taxon>
        <taxon>Bacillati</taxon>
        <taxon>Actinomycetota</taxon>
        <taxon>Actinomycetes</taxon>
        <taxon>Mycobacteriales</taxon>
        <taxon>Hoyosellaceae</taxon>
        <taxon>Hoyosella</taxon>
    </lineage>
</organism>
<protein>
    <submittedName>
        <fullName evidence="2">Uncharacterized protein</fullName>
    </submittedName>
</protein>
<dbReference type="HOGENOM" id="CLU_1030048_0_0_11"/>
<dbReference type="KEGG" id="asd:AS9A_P20115"/>
<dbReference type="AlphaFoldDB" id="F6ESN8"/>
<keyword evidence="3" id="KW-1185">Reference proteome</keyword>
<geneLocation type="plasmid" evidence="2 3">
    <name>pAS9A-2</name>
</geneLocation>
<proteinExistence type="predicted"/>
<dbReference type="EMBL" id="CP002788">
    <property type="protein sequence ID" value="AEF43159.1"/>
    <property type="molecule type" value="Genomic_DNA"/>
</dbReference>
<feature type="compositionally biased region" description="Acidic residues" evidence="1">
    <location>
        <begin position="253"/>
        <end position="271"/>
    </location>
</feature>
<dbReference type="OrthoDB" id="5099817at2"/>
<accession>F6ESN8</accession>
<keyword evidence="2" id="KW-0614">Plasmid</keyword>
<evidence type="ECO:0000313" key="2">
    <source>
        <dbReference type="EMBL" id="AEF43159.1"/>
    </source>
</evidence>
<name>F6ESN8_HOYSD</name>
<evidence type="ECO:0000313" key="3">
    <source>
        <dbReference type="Proteomes" id="UP000009235"/>
    </source>
</evidence>
<sequence length="271" mass="30662">MRHTEFSDYEIERFGDAAPFIRNAFIKTVNEAQDAALRAHVEQGWPDRDAYSNALRVNLNRGLLRELKGVPGIIAAKPEGQHTRFDLPVIQQTGVVLYWWRVPGDGKTPISEAKLRKTSRLQAHLMTLSPSSAEPQMTFEHAMMTEEELEQHFIEDEQFREQMSRAKGRTVMLWVSASPDGLFDFGWGDAELVNEDTGELAWTRGPYSIKNLETIAPTLKVIGHDDKSLDRFDADAEHENGFDLSIRSPDEQVSSEEQQDADEQNTGSEDS</sequence>
<feature type="region of interest" description="Disordered" evidence="1">
    <location>
        <begin position="232"/>
        <end position="271"/>
    </location>
</feature>
<reference evidence="2 3" key="1">
    <citation type="journal article" date="2011" name="J. Bacteriol.">
        <title>Complete genome sequence of Amycolicicoccus subflavus DQS3-9A1T, an actinomycete isolated from crude oil-polluted soil.</title>
        <authorList>
            <person name="Cai M."/>
            <person name="Chen W.M."/>
            <person name="Nie Y."/>
            <person name="Chi C.Q."/>
            <person name="Wang Y.N."/>
            <person name="Tang Y.Q."/>
            <person name="Li G.Y."/>
            <person name="Wu X.L."/>
        </authorList>
    </citation>
    <scope>NUCLEOTIDE SEQUENCE [LARGE SCALE GENOMIC DNA]</scope>
    <source>
        <strain evidence="3">DSM 45089 / DQS3-9A1</strain>
        <plasmid evidence="2 3">pAS9A-2</plasmid>
    </source>
</reference>
<dbReference type="RefSeq" id="WP_013798166.1">
    <property type="nucleotide sequence ID" value="NC_015561.1"/>
</dbReference>
<dbReference type="Proteomes" id="UP000009235">
    <property type="component" value="Plasmid pAS9A-2"/>
</dbReference>